<sequence>MSALYVSNVLTTITNFLKLQEFLSLGAINKSVNAVAICVVAQIQQIKLNHSDLIIQKMIQGWKFTKLDLSNTMITDNICDDIVHCRELTAQHCYNITDKFIDKIPNCYILDISYCTNINGSFVKKRNDWDFLKLSGCFFIDSKNLKKLNCYTLDLSNTIILHEFCKTEFHENHPFVSALKRCKNIHVQKSQIETYSYINKLLNILSDKIVFKNPNNDNSKNIVIGTGQKYILSCTGVYYEIPYAFNPPCFVSICENDDNNIDASISQLKKYLLNRETYLRKIITIDSNFISEYHRKKAVLSGYTFTSTFIGLMDAVKEMLTYSLSYELITNGLFFRRYLAGQPGDTESGFLGPDYIDSMFFTPGMTGISPNVNDYGFLRSEYEVDDVRMIYQAPKLDLEWKYTKKPFIDHDNTLYNLIEMINSSKDAEILTSGACFYKYRNFGKSNHSMLKYMDIRKTMEKEFMPQMLTNDEWIEQLNVETVEPLSCDEINLRINDYFKETRKIYDKFRGGYNTPLPTLLGIVLPPPDSCVFIPDVVMVRRYEDVDEGTMTDSDDDNMVLDIKRFQEDVGVPIKNNQEIKDRYQRQNVPDVWFDAAIPPELWHMTLNKN</sequence>
<evidence type="ECO:0000313" key="1">
    <source>
        <dbReference type="EMBL" id="QHT00418.1"/>
    </source>
</evidence>
<reference evidence="1" key="1">
    <citation type="journal article" date="2020" name="Nature">
        <title>Giant virus diversity and host interactions through global metagenomics.</title>
        <authorList>
            <person name="Schulz F."/>
            <person name="Roux S."/>
            <person name="Paez-Espino D."/>
            <person name="Jungbluth S."/>
            <person name="Walsh D.A."/>
            <person name="Denef V.J."/>
            <person name="McMahon K.D."/>
            <person name="Konstantinidis K.T."/>
            <person name="Eloe-Fadrosh E.A."/>
            <person name="Kyrpides N.C."/>
            <person name="Woyke T."/>
        </authorList>
    </citation>
    <scope>NUCLEOTIDE SEQUENCE</scope>
    <source>
        <strain evidence="1">GVMAG-M-3300020192-26</strain>
    </source>
</reference>
<dbReference type="AlphaFoldDB" id="A0A6C0C783"/>
<dbReference type="Gene3D" id="3.80.10.10">
    <property type="entry name" value="Ribonuclease Inhibitor"/>
    <property type="match status" value="1"/>
</dbReference>
<proteinExistence type="predicted"/>
<protein>
    <submittedName>
        <fullName evidence="1">Uncharacterized protein</fullName>
    </submittedName>
</protein>
<accession>A0A6C0C783</accession>
<name>A0A6C0C783_9ZZZZ</name>
<dbReference type="InterPro" id="IPR032675">
    <property type="entry name" value="LRR_dom_sf"/>
</dbReference>
<dbReference type="EMBL" id="MN739355">
    <property type="protein sequence ID" value="QHT00418.1"/>
    <property type="molecule type" value="Genomic_DNA"/>
</dbReference>
<organism evidence="1">
    <name type="scientific">viral metagenome</name>
    <dbReference type="NCBI Taxonomy" id="1070528"/>
    <lineage>
        <taxon>unclassified sequences</taxon>
        <taxon>metagenomes</taxon>
        <taxon>organismal metagenomes</taxon>
    </lineage>
</organism>